<dbReference type="EMBL" id="FPIZ01000032">
    <property type="protein sequence ID" value="SFW87386.1"/>
    <property type="molecule type" value="Genomic_DNA"/>
</dbReference>
<evidence type="ECO:0000313" key="2">
    <source>
        <dbReference type="EMBL" id="WQG88973.1"/>
    </source>
</evidence>
<evidence type="ECO:0000313" key="1">
    <source>
        <dbReference type="EMBL" id="SFW87386.1"/>
    </source>
</evidence>
<organism evidence="1 3">
    <name type="scientific">Chitinophaga sancti</name>
    <dbReference type="NCBI Taxonomy" id="1004"/>
    <lineage>
        <taxon>Bacteria</taxon>
        <taxon>Pseudomonadati</taxon>
        <taxon>Bacteroidota</taxon>
        <taxon>Chitinophagia</taxon>
        <taxon>Chitinophagales</taxon>
        <taxon>Chitinophagaceae</taxon>
        <taxon>Chitinophaga</taxon>
    </lineage>
</organism>
<sequence length="148" mass="16753">MSLNQSNNTDVKIKLVYKDFDGNIKIESVWAEKVGDYYKILNVPFFAGNIAYGDIVSIDEEEGEMYFDELIEPSGHSTIQMIIYDKNGVSRIGEELVALGCDWEGSHLEGYISVDVPATISYIPIKEYLEQGKLKNLWDYKEACLAHS</sequence>
<name>A0A1K1SSV5_9BACT</name>
<dbReference type="OrthoDB" id="1030945at2"/>
<dbReference type="RefSeq" id="WP_083571881.1">
    <property type="nucleotide sequence ID" value="NZ_CP139972.1"/>
</dbReference>
<dbReference type="STRING" id="1004.SAMN05661012_06069"/>
<reference evidence="2 4" key="2">
    <citation type="submission" date="2023-11" db="EMBL/GenBank/DDBJ databases">
        <title>MicrobeMod: A computational toolkit for identifying prokaryotic methylation and restriction-modification with nanopore sequencing.</title>
        <authorList>
            <person name="Crits-Christoph A."/>
            <person name="Kang S.C."/>
            <person name="Lee H."/>
            <person name="Ostrov N."/>
        </authorList>
    </citation>
    <scope>NUCLEOTIDE SEQUENCE [LARGE SCALE GENOMIC DNA]</scope>
    <source>
        <strain evidence="2 4">ATCC 23090</strain>
    </source>
</reference>
<protein>
    <submittedName>
        <fullName evidence="2">DUF4265 domain-containing protein</fullName>
    </submittedName>
</protein>
<reference evidence="1 3" key="1">
    <citation type="submission" date="2016-11" db="EMBL/GenBank/DDBJ databases">
        <authorList>
            <person name="Jaros S."/>
            <person name="Januszkiewicz K."/>
            <person name="Wedrychowicz H."/>
        </authorList>
    </citation>
    <scope>NUCLEOTIDE SEQUENCE [LARGE SCALE GENOMIC DNA]</scope>
    <source>
        <strain evidence="1 3">DSM 784</strain>
    </source>
</reference>
<dbReference type="EMBL" id="CP140154">
    <property type="protein sequence ID" value="WQG88973.1"/>
    <property type="molecule type" value="Genomic_DNA"/>
</dbReference>
<dbReference type="AlphaFoldDB" id="A0A1K1SSV5"/>
<evidence type="ECO:0000313" key="4">
    <source>
        <dbReference type="Proteomes" id="UP001326715"/>
    </source>
</evidence>
<dbReference type="Proteomes" id="UP001326715">
    <property type="component" value="Chromosome"/>
</dbReference>
<gene>
    <name evidence="1" type="ORF">SAMN05661012_06069</name>
    <name evidence="2" type="ORF">SR876_29010</name>
</gene>
<keyword evidence="4" id="KW-1185">Reference proteome</keyword>
<dbReference type="Pfam" id="PF14085">
    <property type="entry name" value="DUF4265"/>
    <property type="match status" value="1"/>
</dbReference>
<accession>A0A1K1SSV5</accession>
<dbReference type="InterPro" id="IPR025361">
    <property type="entry name" value="DUF4265"/>
</dbReference>
<proteinExistence type="predicted"/>
<dbReference type="Proteomes" id="UP000183788">
    <property type="component" value="Unassembled WGS sequence"/>
</dbReference>
<evidence type="ECO:0000313" key="3">
    <source>
        <dbReference type="Proteomes" id="UP000183788"/>
    </source>
</evidence>